<dbReference type="PROSITE" id="PS51257">
    <property type="entry name" value="PROKAR_LIPOPROTEIN"/>
    <property type="match status" value="1"/>
</dbReference>
<feature type="signal peptide" evidence="1">
    <location>
        <begin position="1"/>
        <end position="21"/>
    </location>
</feature>
<comment type="caution">
    <text evidence="2">The sequence shown here is derived from an EMBL/GenBank/DDBJ whole genome shotgun (WGS) entry which is preliminary data.</text>
</comment>
<gene>
    <name evidence="2" type="ORF">F7D73_02205</name>
</gene>
<evidence type="ECO:0000313" key="2">
    <source>
        <dbReference type="EMBL" id="MQN79791.1"/>
    </source>
</evidence>
<dbReference type="EMBL" id="VZCB01000018">
    <property type="protein sequence ID" value="MQN79791.1"/>
    <property type="molecule type" value="Genomic_DNA"/>
</dbReference>
<dbReference type="OrthoDB" id="1062397at2"/>
<name>A0A6G1TZ37_9BACT</name>
<evidence type="ECO:0000256" key="1">
    <source>
        <dbReference type="SAM" id="SignalP"/>
    </source>
</evidence>
<accession>A0A6G1TZ37</accession>
<dbReference type="AlphaFoldDB" id="A0A6G1TZ37"/>
<proteinExistence type="predicted"/>
<dbReference type="RefSeq" id="WP_153122085.1">
    <property type="nucleotide sequence ID" value="NZ_VZCB01000018.1"/>
</dbReference>
<sequence length="326" mass="36269">MRKLQHLLYMLLVGMAITAFTACSDDDDYQPAQKVAEDNMGAYFAAANAASEVLTPEEYAARPTVDLKVKRQNTKGDVSIPVVVDKADAVFKVPAAVEFKDGEAEATLSVACPGLQALQSYQFSIHLDEAATNPYVKVDGSPVFSYTVMVARWVKVVENATFMYQSDIFPSVKSDIYQLEGQNKFYIENYLGSGINLSFYIIPQDANGTWTASAFSASDRSTWKGIFMPADHYMNDPDGGTYWYLMKNADNYEYASWTPEGADKGISYINFYLDTTSDDYASIDMSGSTTSYAGFQTPYIYYSDGNESGYTYIYMYWDSTNIPAAE</sequence>
<reference evidence="2 3" key="1">
    <citation type="submission" date="2019-09" db="EMBL/GenBank/DDBJ databases">
        <title>Distinct polysaccharide growth profiles of human intestinal Prevotella copri isolates.</title>
        <authorList>
            <person name="Fehlner-Peach H."/>
            <person name="Magnabosco C."/>
            <person name="Raghavan V."/>
            <person name="Scher J.U."/>
            <person name="Tett A."/>
            <person name="Cox L.M."/>
            <person name="Gottsegen C."/>
            <person name="Watters A."/>
            <person name="Wiltshire- Gordon J.D."/>
            <person name="Segata N."/>
            <person name="Bonneau R."/>
            <person name="Littman D.R."/>
        </authorList>
    </citation>
    <scope>NUCLEOTIDE SEQUENCE [LARGE SCALE GENOMIC DNA]</scope>
    <source>
        <strain evidence="3">iA622</strain>
    </source>
</reference>
<evidence type="ECO:0008006" key="4">
    <source>
        <dbReference type="Google" id="ProtNLM"/>
    </source>
</evidence>
<dbReference type="Proteomes" id="UP000480425">
    <property type="component" value="Unassembled WGS sequence"/>
</dbReference>
<feature type="chain" id="PRO_5026262960" description="DUF1735 domain-containing protein" evidence="1">
    <location>
        <begin position="22"/>
        <end position="326"/>
    </location>
</feature>
<organism evidence="2 3">
    <name type="scientific">Segatella copri</name>
    <dbReference type="NCBI Taxonomy" id="165179"/>
    <lineage>
        <taxon>Bacteria</taxon>
        <taxon>Pseudomonadati</taxon>
        <taxon>Bacteroidota</taxon>
        <taxon>Bacteroidia</taxon>
        <taxon>Bacteroidales</taxon>
        <taxon>Prevotellaceae</taxon>
        <taxon>Segatella</taxon>
    </lineage>
</organism>
<protein>
    <recommendedName>
        <fullName evidence="4">DUF1735 domain-containing protein</fullName>
    </recommendedName>
</protein>
<evidence type="ECO:0000313" key="3">
    <source>
        <dbReference type="Proteomes" id="UP000480425"/>
    </source>
</evidence>
<keyword evidence="1" id="KW-0732">Signal</keyword>